<comment type="caution">
    <text evidence="1">The sequence shown here is derived from an EMBL/GenBank/DDBJ whole genome shotgun (WGS) entry which is preliminary data.</text>
</comment>
<dbReference type="EMBL" id="CM047900">
    <property type="protein sequence ID" value="KAJ0099268.1"/>
    <property type="molecule type" value="Genomic_DNA"/>
</dbReference>
<reference evidence="2" key="1">
    <citation type="journal article" date="2023" name="G3 (Bethesda)">
        <title>Genome assembly and association tests identify interacting loci associated with vigor, precocity, and sex in interspecific pistachio rootstocks.</title>
        <authorList>
            <person name="Palmer W."/>
            <person name="Jacygrad E."/>
            <person name="Sagayaradj S."/>
            <person name="Cavanaugh K."/>
            <person name="Han R."/>
            <person name="Bertier L."/>
            <person name="Beede B."/>
            <person name="Kafkas S."/>
            <person name="Golino D."/>
            <person name="Preece J."/>
            <person name="Michelmore R."/>
        </authorList>
    </citation>
    <scope>NUCLEOTIDE SEQUENCE [LARGE SCALE GENOMIC DNA]</scope>
</reference>
<sequence length="52" mass="6147">MLKKSQTQKPILYPLPSKTPWWFPSSSFRSQRLKTSMLLQAYSYGPCKLKRI</sequence>
<proteinExistence type="predicted"/>
<gene>
    <name evidence="1" type="ORF">Patl1_20018</name>
</gene>
<keyword evidence="2" id="KW-1185">Reference proteome</keyword>
<accession>A0ACC1BJY8</accession>
<name>A0ACC1BJY8_9ROSI</name>
<protein>
    <submittedName>
        <fullName evidence="1">Uncharacterized protein</fullName>
    </submittedName>
</protein>
<evidence type="ECO:0000313" key="2">
    <source>
        <dbReference type="Proteomes" id="UP001164250"/>
    </source>
</evidence>
<evidence type="ECO:0000313" key="1">
    <source>
        <dbReference type="EMBL" id="KAJ0099268.1"/>
    </source>
</evidence>
<organism evidence="1 2">
    <name type="scientific">Pistacia atlantica</name>
    <dbReference type="NCBI Taxonomy" id="434234"/>
    <lineage>
        <taxon>Eukaryota</taxon>
        <taxon>Viridiplantae</taxon>
        <taxon>Streptophyta</taxon>
        <taxon>Embryophyta</taxon>
        <taxon>Tracheophyta</taxon>
        <taxon>Spermatophyta</taxon>
        <taxon>Magnoliopsida</taxon>
        <taxon>eudicotyledons</taxon>
        <taxon>Gunneridae</taxon>
        <taxon>Pentapetalae</taxon>
        <taxon>rosids</taxon>
        <taxon>malvids</taxon>
        <taxon>Sapindales</taxon>
        <taxon>Anacardiaceae</taxon>
        <taxon>Pistacia</taxon>
    </lineage>
</organism>
<dbReference type="Proteomes" id="UP001164250">
    <property type="component" value="Chromosome 4"/>
</dbReference>